<protein>
    <submittedName>
        <fullName evidence="2">Uncharacterized protein</fullName>
    </submittedName>
</protein>
<comment type="caution">
    <text evidence="2">The sequence shown here is derived from an EMBL/GenBank/DDBJ whole genome shotgun (WGS) entry which is preliminary data.</text>
</comment>
<sequence length="222" mass="26302">MSYMTVHSFNKQYNESNEHYDYFKIYLKLGKTRSIKKVHDTTSTHVTTSTPAGELAAPDIEQLTLISNRWKWIYRAADYDYYQNILSQHKQAQQQLENIDERLSYLENVATNTMNNNTMVEKDRLDVLEKIAKNEVILNSKRQKSYQIIKKTCEELKKYDKNKYNFEADKQKDLEKIIIDYDRGYISGEEYAVETNDYPEKLIENIRKNHTNPLGQLTNMIC</sequence>
<evidence type="ECO:0000256" key="1">
    <source>
        <dbReference type="SAM" id="Coils"/>
    </source>
</evidence>
<dbReference type="Proteomes" id="UP000732619">
    <property type="component" value="Unassembled WGS sequence"/>
</dbReference>
<dbReference type="AlphaFoldDB" id="A0A8T3VTX9"/>
<evidence type="ECO:0000313" key="2">
    <source>
        <dbReference type="EMBL" id="MBE6513490.1"/>
    </source>
</evidence>
<accession>A0A8T3VTX9</accession>
<organism evidence="2 3">
    <name type="scientific">Methanobrevibacter olleyae</name>
    <dbReference type="NCBI Taxonomy" id="294671"/>
    <lineage>
        <taxon>Archaea</taxon>
        <taxon>Methanobacteriati</taxon>
        <taxon>Methanobacteriota</taxon>
        <taxon>Methanomada group</taxon>
        <taxon>Methanobacteria</taxon>
        <taxon>Methanobacteriales</taxon>
        <taxon>Methanobacteriaceae</taxon>
        <taxon>Methanobrevibacter</taxon>
    </lineage>
</organism>
<keyword evidence="1" id="KW-0175">Coiled coil</keyword>
<proteinExistence type="predicted"/>
<reference evidence="2" key="1">
    <citation type="submission" date="2019-04" db="EMBL/GenBank/DDBJ databases">
        <title>Evolution of Biomass-Degrading Anaerobic Consortia Revealed by Metagenomics.</title>
        <authorList>
            <person name="Peng X."/>
        </authorList>
    </citation>
    <scope>NUCLEOTIDE SEQUENCE</scope>
    <source>
        <strain evidence="2">SIG14</strain>
    </source>
</reference>
<name>A0A8T3VTX9_METOL</name>
<gene>
    <name evidence="2" type="ORF">E7Z75_10190</name>
</gene>
<feature type="coiled-coil region" evidence="1">
    <location>
        <begin position="82"/>
        <end position="109"/>
    </location>
</feature>
<dbReference type="EMBL" id="SUTG01000098">
    <property type="protein sequence ID" value="MBE6513490.1"/>
    <property type="molecule type" value="Genomic_DNA"/>
</dbReference>
<evidence type="ECO:0000313" key="3">
    <source>
        <dbReference type="Proteomes" id="UP000732619"/>
    </source>
</evidence>